<dbReference type="Proteomes" id="UP000655830">
    <property type="component" value="Unassembled WGS sequence"/>
</dbReference>
<dbReference type="EMBL" id="JACRSY010000051">
    <property type="protein sequence ID" value="MBC8581420.1"/>
    <property type="molecule type" value="Genomic_DNA"/>
</dbReference>
<proteinExistence type="predicted"/>
<gene>
    <name evidence="1" type="ORF">H8718_18175</name>
</gene>
<sequence length="96" mass="10932">MKMDYDMKTIAYHCKLLYEAGFVSDYAGNYYDDGLQEFGVGPLTFRGNEYLNKIREKSTWEKTKKVVLEGGVPGTIEILGKVATSIIEKKLEKLLE</sequence>
<dbReference type="AlphaFoldDB" id="A0A926IB02"/>
<dbReference type="InterPro" id="IPR019650">
    <property type="entry name" value="DUF2513"/>
</dbReference>
<dbReference type="Pfam" id="PF10711">
    <property type="entry name" value="DUF2513"/>
    <property type="match status" value="1"/>
</dbReference>
<keyword evidence="2" id="KW-1185">Reference proteome</keyword>
<evidence type="ECO:0000313" key="1">
    <source>
        <dbReference type="EMBL" id="MBC8581420.1"/>
    </source>
</evidence>
<comment type="caution">
    <text evidence="1">The sequence shown here is derived from an EMBL/GenBank/DDBJ whole genome shotgun (WGS) entry which is preliminary data.</text>
</comment>
<reference evidence="1" key="1">
    <citation type="submission" date="2020-08" db="EMBL/GenBank/DDBJ databases">
        <title>Genome public.</title>
        <authorList>
            <person name="Liu C."/>
            <person name="Sun Q."/>
        </authorList>
    </citation>
    <scope>NUCLEOTIDE SEQUENCE</scope>
    <source>
        <strain evidence="1">NSJ-12</strain>
    </source>
</reference>
<dbReference type="RefSeq" id="WP_249334343.1">
    <property type="nucleotide sequence ID" value="NZ_JACRSY010000051.1"/>
</dbReference>
<organism evidence="1 2">
    <name type="scientific">Zhenhengia yiwuensis</name>
    <dbReference type="NCBI Taxonomy" id="2763666"/>
    <lineage>
        <taxon>Bacteria</taxon>
        <taxon>Bacillati</taxon>
        <taxon>Bacillota</taxon>
        <taxon>Clostridia</taxon>
        <taxon>Lachnospirales</taxon>
        <taxon>Lachnospiraceae</taxon>
        <taxon>Zhenhengia</taxon>
    </lineage>
</organism>
<accession>A0A926IB02</accession>
<name>A0A926IB02_9FIRM</name>
<protein>
    <submittedName>
        <fullName evidence="1">DUF2513 domain-containing protein</fullName>
    </submittedName>
</protein>
<evidence type="ECO:0000313" key="2">
    <source>
        <dbReference type="Proteomes" id="UP000655830"/>
    </source>
</evidence>